<proteinExistence type="predicted"/>
<dbReference type="AlphaFoldDB" id="A0A1Y1WYP7"/>
<keyword evidence="3" id="KW-1185">Reference proteome</keyword>
<dbReference type="Proteomes" id="UP000193498">
    <property type="component" value="Unassembled WGS sequence"/>
</dbReference>
<evidence type="ECO:0000256" key="1">
    <source>
        <dbReference type="SAM" id="SignalP"/>
    </source>
</evidence>
<accession>A0A1Y1WYP7</accession>
<organism evidence="2 3">
    <name type="scientific">Basidiobolus meristosporus CBS 931.73</name>
    <dbReference type="NCBI Taxonomy" id="1314790"/>
    <lineage>
        <taxon>Eukaryota</taxon>
        <taxon>Fungi</taxon>
        <taxon>Fungi incertae sedis</taxon>
        <taxon>Zoopagomycota</taxon>
        <taxon>Entomophthoromycotina</taxon>
        <taxon>Basidiobolomycetes</taxon>
        <taxon>Basidiobolales</taxon>
        <taxon>Basidiobolaceae</taxon>
        <taxon>Basidiobolus</taxon>
    </lineage>
</organism>
<keyword evidence="1" id="KW-0732">Signal</keyword>
<evidence type="ECO:0000313" key="2">
    <source>
        <dbReference type="EMBL" id="ORX78468.1"/>
    </source>
</evidence>
<evidence type="ECO:0000313" key="3">
    <source>
        <dbReference type="Proteomes" id="UP000193498"/>
    </source>
</evidence>
<dbReference type="EMBL" id="MCFE01000823">
    <property type="protein sequence ID" value="ORX78468.1"/>
    <property type="molecule type" value="Genomic_DNA"/>
</dbReference>
<feature type="chain" id="PRO_5012892199" evidence="1">
    <location>
        <begin position="24"/>
        <end position="161"/>
    </location>
</feature>
<comment type="caution">
    <text evidence="2">The sequence shown here is derived from an EMBL/GenBank/DDBJ whole genome shotgun (WGS) entry which is preliminary data.</text>
</comment>
<sequence>MQSRLSCAAVLALLALLTPPSMAQVGVSSTINYGLYCYVGSYCEYIMTGTVNLCQDVSNNECISFNFVETSPSTPKFILNGPIYLAQNSTTYDNMVDVQIGWDQTRVDLYCNKACSTGACDLMCTYTCGGSASNVGIPKSVSGTFMTKEEILNGIVFNFED</sequence>
<gene>
    <name evidence="2" type="ORF">K493DRAFT_362933</name>
</gene>
<name>A0A1Y1WYP7_9FUNG</name>
<dbReference type="InParanoid" id="A0A1Y1WYP7"/>
<feature type="signal peptide" evidence="1">
    <location>
        <begin position="1"/>
        <end position="23"/>
    </location>
</feature>
<protein>
    <submittedName>
        <fullName evidence="2">Uncharacterized protein</fullName>
    </submittedName>
</protein>
<reference evidence="2 3" key="1">
    <citation type="submission" date="2016-07" db="EMBL/GenBank/DDBJ databases">
        <title>Pervasive Adenine N6-methylation of Active Genes in Fungi.</title>
        <authorList>
            <consortium name="DOE Joint Genome Institute"/>
            <person name="Mondo S.J."/>
            <person name="Dannebaum R.O."/>
            <person name="Kuo R.C."/>
            <person name="Labutti K."/>
            <person name="Haridas S."/>
            <person name="Kuo A."/>
            <person name="Salamov A."/>
            <person name="Ahrendt S.R."/>
            <person name="Lipzen A."/>
            <person name="Sullivan W."/>
            <person name="Andreopoulos W.B."/>
            <person name="Clum A."/>
            <person name="Lindquist E."/>
            <person name="Daum C."/>
            <person name="Ramamoorthy G.K."/>
            <person name="Gryganskyi A."/>
            <person name="Culley D."/>
            <person name="Magnuson J.K."/>
            <person name="James T.Y."/>
            <person name="O'Malley M.A."/>
            <person name="Stajich J.E."/>
            <person name="Spatafora J.W."/>
            <person name="Visel A."/>
            <person name="Grigoriev I.V."/>
        </authorList>
    </citation>
    <scope>NUCLEOTIDE SEQUENCE [LARGE SCALE GENOMIC DNA]</scope>
    <source>
        <strain evidence="2 3">CBS 931.73</strain>
    </source>
</reference>